<protein>
    <submittedName>
        <fullName evidence="6">T9SS type A sorting domain-containing protein</fullName>
    </submittedName>
</protein>
<accession>A0ABY7RZY7</accession>
<feature type="domain" description="Ig-like" evidence="5">
    <location>
        <begin position="633"/>
        <end position="725"/>
    </location>
</feature>
<dbReference type="Pfam" id="PF23598">
    <property type="entry name" value="LRR_14"/>
    <property type="match status" value="1"/>
</dbReference>
<name>A0ABY7RZY7_9FLAO</name>
<dbReference type="PANTHER" id="PTHR48059">
    <property type="entry name" value="POLYGALACTURONASE INHIBITOR 1"/>
    <property type="match status" value="1"/>
</dbReference>
<feature type="signal peptide" evidence="4">
    <location>
        <begin position="1"/>
        <end position="19"/>
    </location>
</feature>
<evidence type="ECO:0000313" key="6">
    <source>
        <dbReference type="EMBL" id="WCO02693.1"/>
    </source>
</evidence>
<dbReference type="InterPro" id="IPR013783">
    <property type="entry name" value="Ig-like_fold"/>
</dbReference>
<dbReference type="SUPFAM" id="SSF52058">
    <property type="entry name" value="L domain-like"/>
    <property type="match status" value="2"/>
</dbReference>
<evidence type="ECO:0000256" key="4">
    <source>
        <dbReference type="SAM" id="SignalP"/>
    </source>
</evidence>
<dbReference type="InterPro" id="IPR051848">
    <property type="entry name" value="PGIP"/>
</dbReference>
<dbReference type="NCBIfam" id="TIGR04183">
    <property type="entry name" value="Por_Secre_tail"/>
    <property type="match status" value="1"/>
</dbReference>
<dbReference type="PROSITE" id="PS50835">
    <property type="entry name" value="IG_LIKE"/>
    <property type="match status" value="1"/>
</dbReference>
<dbReference type="InterPro" id="IPR036179">
    <property type="entry name" value="Ig-like_dom_sf"/>
</dbReference>
<dbReference type="SUPFAM" id="SSF48726">
    <property type="entry name" value="Immunoglobulin"/>
    <property type="match status" value="1"/>
</dbReference>
<dbReference type="Pfam" id="PF18962">
    <property type="entry name" value="Por_Secre_tail"/>
    <property type="match status" value="1"/>
</dbReference>
<dbReference type="InterPro" id="IPR032675">
    <property type="entry name" value="LRR_dom_sf"/>
</dbReference>
<evidence type="ECO:0000313" key="7">
    <source>
        <dbReference type="Proteomes" id="UP001202717"/>
    </source>
</evidence>
<dbReference type="InterPro" id="IPR003599">
    <property type="entry name" value="Ig_sub"/>
</dbReference>
<sequence>MKRILLSLIALFIYTTAFSQVPINDTIENAIEITENSFVDENLRLDLASESSGGQVGCPTTDKVVYYKFTADADTKIFTKLTDDTDNPISGSGSTFINIYEAPNLNITSESELTAVTGFVCGLQSTVNIDIINGQNYYILLNRDREFARSTFTFEQDPPQIERQALIDFYNATNGPLWTSSDNWLSNNVPIKDWEYVSVEEGHVIRLSFWNKNLTGEIPNSILNLEFLNSFNCTYNNLSGIIPDFSTLSNFDDLRLNNNNYSILDFETNFVANSTIDFFGFSPQNTVDEYILIENPVVGQDYTLSMTPQEGTNINYQWVKRAANLYDPIIENVVGANSSDYIISNFQLENGSTYSCFVTSPLVPGLTIERKSIEFRVPISQSERDALIALYIATDGDNWYDTIGTGVIIENWNTSAHVDTWTGVETLGNKVVYLNLNFRNLNGQLPEEIGDLIHLNELRVSANPDLIGPIPSSLGNLTELQWLRLQNNGHSGEIPASIGNLPLLNRLYLSYNQLTGNLPSSLGNATELIQLILENNQLSGEIPASIGNLSSLNSLSLGNNILSGTIPSELSNLTSLYSFEVFNNNLSGPLPEWTSFDNPEYVSIDLRNNYYTFSDLEPLVNNGITYGSLQYSPQNTLDDEEEITSPPGVDISLDVNDTDINRDSQAPSPNNVYQWHKDNVAISGANANTYTIVNAQESDSGVYHCEITNPLVPDLTVVRADINVTVDSNLNTEDFENESFKIFPNPASNWLSIKTNSNINTNAKVFDINGKLLFEKQLTSEVTAIAVDQLASGVYLIHINIDGKTATKRFIKQ</sequence>
<comment type="subcellular location">
    <subcellularLocation>
        <location evidence="1">Cell envelope</location>
    </subcellularLocation>
</comment>
<dbReference type="InterPro" id="IPR007110">
    <property type="entry name" value="Ig-like_dom"/>
</dbReference>
<evidence type="ECO:0000256" key="1">
    <source>
        <dbReference type="ARBA" id="ARBA00004196"/>
    </source>
</evidence>
<dbReference type="Gene3D" id="3.80.10.10">
    <property type="entry name" value="Ribonuclease Inhibitor"/>
    <property type="match status" value="3"/>
</dbReference>
<proteinExistence type="predicted"/>
<dbReference type="EMBL" id="CP116221">
    <property type="protein sequence ID" value="WCO02693.1"/>
    <property type="molecule type" value="Genomic_DNA"/>
</dbReference>
<dbReference type="Gene3D" id="2.60.40.10">
    <property type="entry name" value="Immunoglobulins"/>
    <property type="match status" value="2"/>
</dbReference>
<dbReference type="CDD" id="cd00096">
    <property type="entry name" value="Ig"/>
    <property type="match status" value="1"/>
</dbReference>
<dbReference type="InterPro" id="IPR055414">
    <property type="entry name" value="LRR_R13L4/SHOC2-like"/>
</dbReference>
<dbReference type="PANTHER" id="PTHR48059:SF30">
    <property type="entry name" value="OS06G0587000 PROTEIN"/>
    <property type="match status" value="1"/>
</dbReference>
<dbReference type="RefSeq" id="WP_272792399.1">
    <property type="nucleotide sequence ID" value="NZ_CP116221.1"/>
</dbReference>
<reference evidence="6 7" key="1">
    <citation type="submission" date="2023-01" db="EMBL/GenBank/DDBJ databases">
        <title>Psychroserpens ponticola sp. nov., isolated from seawater.</title>
        <authorList>
            <person name="Kristyanto S."/>
            <person name="Jung J."/>
            <person name="Kim J.M."/>
            <person name="Jeon C.O."/>
        </authorList>
    </citation>
    <scope>NUCLEOTIDE SEQUENCE [LARGE SCALE GENOMIC DNA]</scope>
    <source>
        <strain evidence="6 7">MSW6</strain>
    </source>
</reference>
<feature type="chain" id="PRO_5046172930" evidence="4">
    <location>
        <begin position="20"/>
        <end position="813"/>
    </location>
</feature>
<dbReference type="SMART" id="SM00409">
    <property type="entry name" value="IG"/>
    <property type="match status" value="2"/>
</dbReference>
<organism evidence="6 7">
    <name type="scientific">Psychroserpens ponticola</name>
    <dbReference type="NCBI Taxonomy" id="2932268"/>
    <lineage>
        <taxon>Bacteria</taxon>
        <taxon>Pseudomonadati</taxon>
        <taxon>Bacteroidota</taxon>
        <taxon>Flavobacteriia</taxon>
        <taxon>Flavobacteriales</taxon>
        <taxon>Flavobacteriaceae</taxon>
        <taxon>Psychroserpens</taxon>
    </lineage>
</organism>
<keyword evidence="3" id="KW-0677">Repeat</keyword>
<dbReference type="Proteomes" id="UP001202717">
    <property type="component" value="Chromosome"/>
</dbReference>
<gene>
    <name evidence="6" type="ORF">MUN68_004160</name>
</gene>
<keyword evidence="7" id="KW-1185">Reference proteome</keyword>
<evidence type="ECO:0000259" key="5">
    <source>
        <dbReference type="PROSITE" id="PS50835"/>
    </source>
</evidence>
<evidence type="ECO:0000256" key="3">
    <source>
        <dbReference type="ARBA" id="ARBA00022737"/>
    </source>
</evidence>
<evidence type="ECO:0000256" key="2">
    <source>
        <dbReference type="ARBA" id="ARBA00022729"/>
    </source>
</evidence>
<dbReference type="InterPro" id="IPR026444">
    <property type="entry name" value="Secre_tail"/>
</dbReference>
<keyword evidence="2 4" id="KW-0732">Signal</keyword>